<proteinExistence type="predicted"/>
<dbReference type="EMBL" id="GBXM01012776">
    <property type="protein sequence ID" value="JAH95801.1"/>
    <property type="molecule type" value="Transcribed_RNA"/>
</dbReference>
<reference evidence="2" key="2">
    <citation type="journal article" date="2015" name="Fish Shellfish Immunol.">
        <title>Early steps in the European eel (Anguilla anguilla)-Vibrio vulnificus interaction in the gills: Role of the RtxA13 toxin.</title>
        <authorList>
            <person name="Callol A."/>
            <person name="Pajuelo D."/>
            <person name="Ebbesson L."/>
            <person name="Teles M."/>
            <person name="MacKenzie S."/>
            <person name="Amaro C."/>
        </authorList>
    </citation>
    <scope>NUCLEOTIDE SEQUENCE</scope>
</reference>
<dbReference type="AlphaFoldDB" id="A0A0E9X039"/>
<evidence type="ECO:0000256" key="1">
    <source>
        <dbReference type="SAM" id="SignalP"/>
    </source>
</evidence>
<protein>
    <submittedName>
        <fullName evidence="2">Uncharacterized protein</fullName>
    </submittedName>
</protein>
<evidence type="ECO:0000313" key="2">
    <source>
        <dbReference type="EMBL" id="JAH95801.1"/>
    </source>
</evidence>
<feature type="signal peptide" evidence="1">
    <location>
        <begin position="1"/>
        <end position="16"/>
    </location>
</feature>
<reference evidence="2" key="1">
    <citation type="submission" date="2014-11" db="EMBL/GenBank/DDBJ databases">
        <authorList>
            <person name="Amaro Gonzalez C."/>
        </authorList>
    </citation>
    <scope>NUCLEOTIDE SEQUENCE</scope>
</reference>
<name>A0A0E9X039_ANGAN</name>
<organism evidence="2">
    <name type="scientific">Anguilla anguilla</name>
    <name type="common">European freshwater eel</name>
    <name type="synonym">Muraena anguilla</name>
    <dbReference type="NCBI Taxonomy" id="7936"/>
    <lineage>
        <taxon>Eukaryota</taxon>
        <taxon>Metazoa</taxon>
        <taxon>Chordata</taxon>
        <taxon>Craniata</taxon>
        <taxon>Vertebrata</taxon>
        <taxon>Euteleostomi</taxon>
        <taxon>Actinopterygii</taxon>
        <taxon>Neopterygii</taxon>
        <taxon>Teleostei</taxon>
        <taxon>Anguilliformes</taxon>
        <taxon>Anguillidae</taxon>
        <taxon>Anguilla</taxon>
    </lineage>
</organism>
<sequence>MSICIMLVSVVKPAVCGGWFTFTNMTVKRSRQAYKCEVLDCAFSVTLLYSLESEYKEG</sequence>
<keyword evidence="1" id="KW-0732">Signal</keyword>
<feature type="chain" id="PRO_5002434715" evidence="1">
    <location>
        <begin position="17"/>
        <end position="58"/>
    </location>
</feature>
<accession>A0A0E9X039</accession>